<name>A0AA37RUH2_9GAMM</name>
<reference evidence="3" key="2">
    <citation type="submission" date="2023-01" db="EMBL/GenBank/DDBJ databases">
        <title>Draft genome sequence of Paraferrimonas sedimenticola strain NBRC 101628.</title>
        <authorList>
            <person name="Sun Q."/>
            <person name="Mori K."/>
        </authorList>
    </citation>
    <scope>NUCLEOTIDE SEQUENCE</scope>
    <source>
        <strain evidence="3">NBRC 101628</strain>
    </source>
</reference>
<feature type="domain" description="Cytochrome c-type protein NrfB-like" evidence="2">
    <location>
        <begin position="62"/>
        <end position="150"/>
    </location>
</feature>
<dbReference type="AlphaFoldDB" id="A0AA37RUH2"/>
<accession>A0AA37RUH2</accession>
<evidence type="ECO:0000256" key="1">
    <source>
        <dbReference type="ARBA" id="ARBA00022729"/>
    </source>
</evidence>
<dbReference type="InterPro" id="IPR051829">
    <property type="entry name" value="Multiheme_Cytochr_ET"/>
</dbReference>
<evidence type="ECO:0000313" key="3">
    <source>
        <dbReference type="EMBL" id="GLP95434.1"/>
    </source>
</evidence>
<sequence>MYPQFFHPLLLGLKQFLTAVLVVLLCLPVLAEANDSSSCLKCHRKNGQMLGLHGAEGLDLHCQDCHGAKGKHPRGESALIDFGQQAEIDKVEQTKPCMKCHESEKLQRGHWTHDVHQNRLSCSACHLLHPEQDPVVTMSPEAITQLCVECHQAPKGEQDAQ</sequence>
<organism evidence="3 4">
    <name type="scientific">Paraferrimonas sedimenticola</name>
    <dbReference type="NCBI Taxonomy" id="375674"/>
    <lineage>
        <taxon>Bacteria</taxon>
        <taxon>Pseudomonadati</taxon>
        <taxon>Pseudomonadota</taxon>
        <taxon>Gammaproteobacteria</taxon>
        <taxon>Alteromonadales</taxon>
        <taxon>Ferrimonadaceae</taxon>
        <taxon>Paraferrimonas</taxon>
    </lineage>
</organism>
<evidence type="ECO:0000313" key="4">
    <source>
        <dbReference type="Proteomes" id="UP001161422"/>
    </source>
</evidence>
<dbReference type="InterPro" id="IPR053875">
    <property type="entry name" value="Cytochrom_c_NrfB-like_dom"/>
</dbReference>
<dbReference type="Gene3D" id="3.90.10.10">
    <property type="entry name" value="Cytochrome C3"/>
    <property type="match status" value="1"/>
</dbReference>
<dbReference type="SUPFAM" id="SSF48695">
    <property type="entry name" value="Multiheme cytochromes"/>
    <property type="match status" value="1"/>
</dbReference>
<evidence type="ECO:0000259" key="2">
    <source>
        <dbReference type="Pfam" id="PF22678"/>
    </source>
</evidence>
<dbReference type="RefSeq" id="WP_141237407.1">
    <property type="nucleotide sequence ID" value="NZ_BSNC01000002.1"/>
</dbReference>
<dbReference type="Pfam" id="PF22678">
    <property type="entry name" value="Cytochrom_c_NrfB-like"/>
    <property type="match status" value="1"/>
</dbReference>
<keyword evidence="4" id="KW-1185">Reference proteome</keyword>
<dbReference type="PANTHER" id="PTHR35038">
    <property type="entry name" value="DISSIMILATORY SULFITE REDUCTASE SIRA"/>
    <property type="match status" value="1"/>
</dbReference>
<reference evidence="3" key="1">
    <citation type="journal article" date="2014" name="Int. J. Syst. Evol. Microbiol.">
        <title>Complete genome sequence of Corynebacterium casei LMG S-19264T (=DSM 44701T), isolated from a smear-ripened cheese.</title>
        <authorList>
            <consortium name="US DOE Joint Genome Institute (JGI-PGF)"/>
            <person name="Walter F."/>
            <person name="Albersmeier A."/>
            <person name="Kalinowski J."/>
            <person name="Ruckert C."/>
        </authorList>
    </citation>
    <scope>NUCLEOTIDE SEQUENCE</scope>
    <source>
        <strain evidence="3">NBRC 101628</strain>
    </source>
</reference>
<dbReference type="PANTHER" id="PTHR35038:SF5">
    <property type="entry name" value="CYTOCHROME C-TYPE PROTEIN NRFB"/>
    <property type="match status" value="1"/>
</dbReference>
<keyword evidence="1" id="KW-0732">Signal</keyword>
<proteinExistence type="predicted"/>
<gene>
    <name evidence="3" type="ORF">GCM10007895_07400</name>
</gene>
<dbReference type="InterPro" id="IPR036280">
    <property type="entry name" value="Multihaem_cyt_sf"/>
</dbReference>
<comment type="caution">
    <text evidence="3">The sequence shown here is derived from an EMBL/GenBank/DDBJ whole genome shotgun (WGS) entry which is preliminary data.</text>
</comment>
<dbReference type="GO" id="GO:0016491">
    <property type="term" value="F:oxidoreductase activity"/>
    <property type="evidence" value="ECO:0007669"/>
    <property type="project" value="TreeGrafter"/>
</dbReference>
<protein>
    <recommendedName>
        <fullName evidence="2">Cytochrome c-type protein NrfB-like domain-containing protein</fullName>
    </recommendedName>
</protein>
<dbReference type="Proteomes" id="UP001161422">
    <property type="component" value="Unassembled WGS sequence"/>
</dbReference>
<dbReference type="EMBL" id="BSNC01000002">
    <property type="protein sequence ID" value="GLP95434.1"/>
    <property type="molecule type" value="Genomic_DNA"/>
</dbReference>